<dbReference type="KEGG" id="vgo:GJW-30_1_02130"/>
<dbReference type="InterPro" id="IPR043128">
    <property type="entry name" value="Rev_trsase/Diguanyl_cyclase"/>
</dbReference>
<dbReference type="InterPro" id="IPR000160">
    <property type="entry name" value="GGDEF_dom"/>
</dbReference>
<accession>A0A0S3PUK4</accession>
<sequence>MTPRLTGLEIKSLLLVALIGLLFAGTWYDTAGNRGRSEHQTATRILHLGELIAASTAAQQGAPAGARRLEAVGAAEASLIRMRDAVKLLSADYQFDESAFLRLSVIDEAIVTRLADLRRGGDAQASFDPALGARLAVELLGREQQRLDNSATSGDGVRGAMRWLQPLLFGLALIIALLLLRDARKWRLRAVKPDATTYMQPGQTIADRRALMSGIQASIVSSLNRSRTIGLMHLQLANATTLRDRLGWESADRMVGEFADRLRSEFRRSDIIARLEGDALVVMASDISSRSDLTGFEQRIRRVLEELNKTAEAGAALNIEVGAAMYPIDGYSAEDMLTAARASVARSKTIDGQISGAPQLTAKPA</sequence>
<dbReference type="NCBIfam" id="TIGR00254">
    <property type="entry name" value="GGDEF"/>
    <property type="match status" value="1"/>
</dbReference>
<feature type="transmembrane region" description="Helical" evidence="1">
    <location>
        <begin position="163"/>
        <end position="180"/>
    </location>
</feature>
<dbReference type="PROSITE" id="PS50887">
    <property type="entry name" value="GGDEF"/>
    <property type="match status" value="1"/>
</dbReference>
<keyword evidence="4" id="KW-1185">Reference proteome</keyword>
<proteinExistence type="predicted"/>
<dbReference type="EMBL" id="AP014946">
    <property type="protein sequence ID" value="BAT59597.1"/>
    <property type="molecule type" value="Genomic_DNA"/>
</dbReference>
<keyword evidence="1" id="KW-1133">Transmembrane helix</keyword>
<dbReference type="InterPro" id="IPR029787">
    <property type="entry name" value="Nucleotide_cyclase"/>
</dbReference>
<feature type="transmembrane region" description="Helical" evidence="1">
    <location>
        <begin position="12"/>
        <end position="28"/>
    </location>
</feature>
<keyword evidence="1" id="KW-0472">Membrane</keyword>
<dbReference type="PANTHER" id="PTHR33121:SF70">
    <property type="entry name" value="SIGNALING PROTEIN YKOW"/>
    <property type="match status" value="1"/>
</dbReference>
<dbReference type="SMART" id="SM00267">
    <property type="entry name" value="GGDEF"/>
    <property type="match status" value="1"/>
</dbReference>
<evidence type="ECO:0000259" key="2">
    <source>
        <dbReference type="PROSITE" id="PS50887"/>
    </source>
</evidence>
<evidence type="ECO:0000313" key="3">
    <source>
        <dbReference type="EMBL" id="BAT59597.1"/>
    </source>
</evidence>
<dbReference type="SUPFAM" id="SSF55073">
    <property type="entry name" value="Nucleotide cyclase"/>
    <property type="match status" value="1"/>
</dbReference>
<dbReference type="Proteomes" id="UP000236884">
    <property type="component" value="Chromosome"/>
</dbReference>
<keyword evidence="1" id="KW-0812">Transmembrane</keyword>
<reference evidence="3 4" key="1">
    <citation type="submission" date="2015-08" db="EMBL/GenBank/DDBJ databases">
        <title>Investigation of the bacterial diversity of lava forest soil.</title>
        <authorList>
            <person name="Lee J.S."/>
        </authorList>
    </citation>
    <scope>NUCLEOTIDE SEQUENCE [LARGE SCALE GENOMIC DNA]</scope>
    <source>
        <strain evidence="3 4">GJW-30</strain>
    </source>
</reference>
<organism evidence="3 4">
    <name type="scientific">Variibacter gotjawalensis</name>
    <dbReference type="NCBI Taxonomy" id="1333996"/>
    <lineage>
        <taxon>Bacteria</taxon>
        <taxon>Pseudomonadati</taxon>
        <taxon>Pseudomonadota</taxon>
        <taxon>Alphaproteobacteria</taxon>
        <taxon>Hyphomicrobiales</taxon>
        <taxon>Nitrobacteraceae</taxon>
        <taxon>Variibacter</taxon>
    </lineage>
</organism>
<evidence type="ECO:0000256" key="1">
    <source>
        <dbReference type="SAM" id="Phobius"/>
    </source>
</evidence>
<protein>
    <submittedName>
        <fullName evidence="3">Response regulator PleD</fullName>
    </submittedName>
</protein>
<dbReference type="RefSeq" id="WP_157746735.1">
    <property type="nucleotide sequence ID" value="NZ_AP014946.1"/>
</dbReference>
<dbReference type="Gene3D" id="3.30.70.270">
    <property type="match status" value="1"/>
</dbReference>
<dbReference type="InterPro" id="IPR050706">
    <property type="entry name" value="Cyclic-di-GMP_PDE-like"/>
</dbReference>
<feature type="domain" description="GGDEF" evidence="2">
    <location>
        <begin position="227"/>
        <end position="365"/>
    </location>
</feature>
<dbReference type="PANTHER" id="PTHR33121">
    <property type="entry name" value="CYCLIC DI-GMP PHOSPHODIESTERASE PDEF"/>
    <property type="match status" value="1"/>
</dbReference>
<evidence type="ECO:0000313" key="4">
    <source>
        <dbReference type="Proteomes" id="UP000236884"/>
    </source>
</evidence>
<name>A0A0S3PUK4_9BRAD</name>
<gene>
    <name evidence="3" type="ORF">GJW-30_1_02130</name>
</gene>
<dbReference type="Pfam" id="PF00990">
    <property type="entry name" value="GGDEF"/>
    <property type="match status" value="1"/>
</dbReference>
<dbReference type="AlphaFoldDB" id="A0A0S3PUK4"/>
<dbReference type="GO" id="GO:0071111">
    <property type="term" value="F:cyclic-guanylate-specific phosphodiesterase activity"/>
    <property type="evidence" value="ECO:0007669"/>
    <property type="project" value="InterPro"/>
</dbReference>